<dbReference type="InterPro" id="IPR036812">
    <property type="entry name" value="NAD(P)_OxRdtase_dom_sf"/>
</dbReference>
<protein>
    <submittedName>
        <fullName evidence="2">Putative oxidoreductase</fullName>
    </submittedName>
</protein>
<dbReference type="PANTHER" id="PTHR43312:SF1">
    <property type="entry name" value="NADP-DEPENDENT OXIDOREDUCTASE DOMAIN-CONTAINING PROTEIN"/>
    <property type="match status" value="1"/>
</dbReference>
<dbReference type="InterPro" id="IPR023210">
    <property type="entry name" value="NADP_OxRdtase_dom"/>
</dbReference>
<dbReference type="InterPro" id="IPR020471">
    <property type="entry name" value="AKR"/>
</dbReference>
<dbReference type="AlphaFoldDB" id="A0A518KAQ4"/>
<dbReference type="EMBL" id="CP036349">
    <property type="protein sequence ID" value="QDV74867.1"/>
    <property type="molecule type" value="Genomic_DNA"/>
</dbReference>
<proteinExistence type="predicted"/>
<dbReference type="Pfam" id="PF00248">
    <property type="entry name" value="Aldo_ket_red"/>
    <property type="match status" value="1"/>
</dbReference>
<dbReference type="InterPro" id="IPR053135">
    <property type="entry name" value="AKR2_Oxidoreductase"/>
</dbReference>
<dbReference type="PANTHER" id="PTHR43312">
    <property type="entry name" value="D-THREO-ALDOSE 1-DEHYDROGENASE"/>
    <property type="match status" value="1"/>
</dbReference>
<evidence type="ECO:0000259" key="1">
    <source>
        <dbReference type="Pfam" id="PF00248"/>
    </source>
</evidence>
<dbReference type="InterPro" id="IPR006311">
    <property type="entry name" value="TAT_signal"/>
</dbReference>
<dbReference type="KEGG" id="bmei:Spa11_30760"/>
<gene>
    <name evidence="2" type="ORF">Spa11_30760</name>
</gene>
<accession>A0A518KAQ4</accession>
<dbReference type="CDD" id="cd19100">
    <property type="entry name" value="AKR_unchar"/>
    <property type="match status" value="1"/>
</dbReference>
<dbReference type="SUPFAM" id="SSF51430">
    <property type="entry name" value="NAD(P)-linked oxidoreductase"/>
    <property type="match status" value="1"/>
</dbReference>
<dbReference type="InterPro" id="IPR019546">
    <property type="entry name" value="TAT_signal_bac_arc"/>
</dbReference>
<organism evidence="2 3">
    <name type="scientific">Botrimarina mediterranea</name>
    <dbReference type="NCBI Taxonomy" id="2528022"/>
    <lineage>
        <taxon>Bacteria</taxon>
        <taxon>Pseudomonadati</taxon>
        <taxon>Planctomycetota</taxon>
        <taxon>Planctomycetia</taxon>
        <taxon>Pirellulales</taxon>
        <taxon>Lacipirellulaceae</taxon>
        <taxon>Botrimarina</taxon>
    </lineage>
</organism>
<evidence type="ECO:0000313" key="3">
    <source>
        <dbReference type="Proteomes" id="UP000316426"/>
    </source>
</evidence>
<dbReference type="PROSITE" id="PS51318">
    <property type="entry name" value="TAT"/>
    <property type="match status" value="1"/>
</dbReference>
<dbReference type="Proteomes" id="UP000316426">
    <property type="component" value="Chromosome"/>
</dbReference>
<dbReference type="PRINTS" id="PR00069">
    <property type="entry name" value="ALDKETRDTASE"/>
</dbReference>
<sequence>MSDPTIELDRRRFLGTAAGIGAGLGVGALAHGKTAENAAQPEFGAVPPPPMVTLGNTGIRTTRLAQGTGVAGGNRQSNQTRLGFEKFVGLIQHAYNRGVRFFDLADLYGTHLYFREALRTIPRDEVTILSKLWWRYDGPEANTSAAFREQVTKSALERFCHELSTDRVDIVLLHCLMDAKWPEQMKPYRAALEDAKSRGQVKAMGVSCHDFGALKTAAQTDWVEVILARTNPEGVKMDASPAEVEAVLADAHAAGKTIIGMKIIGEGQLADDRDRCIAYAQQHEWLDAMTIGFEKPEQIDDILRLLAKHPAVNA</sequence>
<dbReference type="Gene3D" id="3.20.20.100">
    <property type="entry name" value="NADP-dependent oxidoreductase domain"/>
    <property type="match status" value="1"/>
</dbReference>
<feature type="domain" description="NADP-dependent oxidoreductase" evidence="1">
    <location>
        <begin position="75"/>
        <end position="280"/>
    </location>
</feature>
<dbReference type="NCBIfam" id="TIGR01409">
    <property type="entry name" value="TAT_signal_seq"/>
    <property type="match status" value="1"/>
</dbReference>
<keyword evidence="3" id="KW-1185">Reference proteome</keyword>
<dbReference type="RefSeq" id="WP_197529421.1">
    <property type="nucleotide sequence ID" value="NZ_CP036349.1"/>
</dbReference>
<reference evidence="2 3" key="1">
    <citation type="submission" date="2019-02" db="EMBL/GenBank/DDBJ databases">
        <title>Deep-cultivation of Planctomycetes and their phenomic and genomic characterization uncovers novel biology.</title>
        <authorList>
            <person name="Wiegand S."/>
            <person name="Jogler M."/>
            <person name="Boedeker C."/>
            <person name="Pinto D."/>
            <person name="Vollmers J."/>
            <person name="Rivas-Marin E."/>
            <person name="Kohn T."/>
            <person name="Peeters S.H."/>
            <person name="Heuer A."/>
            <person name="Rast P."/>
            <person name="Oberbeckmann S."/>
            <person name="Bunk B."/>
            <person name="Jeske O."/>
            <person name="Meyerdierks A."/>
            <person name="Storesund J.E."/>
            <person name="Kallscheuer N."/>
            <person name="Luecker S."/>
            <person name="Lage O.M."/>
            <person name="Pohl T."/>
            <person name="Merkel B.J."/>
            <person name="Hornburger P."/>
            <person name="Mueller R.-W."/>
            <person name="Bruemmer F."/>
            <person name="Labrenz M."/>
            <person name="Spormann A.M."/>
            <person name="Op den Camp H."/>
            <person name="Overmann J."/>
            <person name="Amann R."/>
            <person name="Jetten M.S.M."/>
            <person name="Mascher T."/>
            <person name="Medema M.H."/>
            <person name="Devos D.P."/>
            <person name="Kaster A.-K."/>
            <person name="Ovreas L."/>
            <person name="Rohde M."/>
            <person name="Galperin M.Y."/>
            <person name="Jogler C."/>
        </authorList>
    </citation>
    <scope>NUCLEOTIDE SEQUENCE [LARGE SCALE GENOMIC DNA]</scope>
    <source>
        <strain evidence="2 3">Spa11</strain>
    </source>
</reference>
<evidence type="ECO:0000313" key="2">
    <source>
        <dbReference type="EMBL" id="QDV74867.1"/>
    </source>
</evidence>
<name>A0A518KAQ4_9BACT</name>
<dbReference type="GO" id="GO:0016491">
    <property type="term" value="F:oxidoreductase activity"/>
    <property type="evidence" value="ECO:0007669"/>
    <property type="project" value="InterPro"/>
</dbReference>